<reference evidence="4 5" key="1">
    <citation type="submission" date="2024-05" db="EMBL/GenBank/DDBJ databases">
        <title>Genome sequencing and assembly of Indian major carp, Cirrhinus mrigala (Hamilton, 1822).</title>
        <authorList>
            <person name="Mohindra V."/>
            <person name="Chowdhury L.M."/>
            <person name="Lal K."/>
            <person name="Jena J.K."/>
        </authorList>
    </citation>
    <scope>NUCLEOTIDE SEQUENCE [LARGE SCALE GENOMIC DNA]</scope>
    <source>
        <strain evidence="4">CM1030</strain>
        <tissue evidence="4">Blood</tissue>
    </source>
</reference>
<comment type="caution">
    <text evidence="4">The sequence shown here is derived from an EMBL/GenBank/DDBJ whole genome shotgun (WGS) entry which is preliminary data.</text>
</comment>
<feature type="non-terminal residue" evidence="4">
    <location>
        <position position="1"/>
    </location>
</feature>
<dbReference type="AlphaFoldDB" id="A0ABD0QWU0"/>
<evidence type="ECO:0000259" key="3">
    <source>
        <dbReference type="Pfam" id="PF04621"/>
    </source>
</evidence>
<proteinExistence type="predicted"/>
<evidence type="ECO:0000313" key="5">
    <source>
        <dbReference type="Proteomes" id="UP001529510"/>
    </source>
</evidence>
<feature type="non-terminal residue" evidence="4">
    <location>
        <position position="89"/>
    </location>
</feature>
<keyword evidence="1" id="KW-0539">Nucleus</keyword>
<gene>
    <name evidence="4" type="ORF">M9458_013400</name>
</gene>
<evidence type="ECO:0000256" key="1">
    <source>
        <dbReference type="ARBA" id="ARBA00023242"/>
    </source>
</evidence>
<dbReference type="Pfam" id="PF04621">
    <property type="entry name" value="ETS_PEA3_N"/>
    <property type="match status" value="1"/>
</dbReference>
<dbReference type="Proteomes" id="UP001529510">
    <property type="component" value="Unassembled WGS sequence"/>
</dbReference>
<keyword evidence="5" id="KW-1185">Reference proteome</keyword>
<organism evidence="4 5">
    <name type="scientific">Cirrhinus mrigala</name>
    <name type="common">Mrigala</name>
    <dbReference type="NCBI Taxonomy" id="683832"/>
    <lineage>
        <taxon>Eukaryota</taxon>
        <taxon>Metazoa</taxon>
        <taxon>Chordata</taxon>
        <taxon>Craniata</taxon>
        <taxon>Vertebrata</taxon>
        <taxon>Euteleostomi</taxon>
        <taxon>Actinopterygii</taxon>
        <taxon>Neopterygii</taxon>
        <taxon>Teleostei</taxon>
        <taxon>Ostariophysi</taxon>
        <taxon>Cypriniformes</taxon>
        <taxon>Cyprinidae</taxon>
        <taxon>Labeoninae</taxon>
        <taxon>Labeonini</taxon>
        <taxon>Cirrhinus</taxon>
    </lineage>
</organism>
<evidence type="ECO:0000256" key="2">
    <source>
        <dbReference type="SAM" id="MobiDB-lite"/>
    </source>
</evidence>
<protein>
    <recommendedName>
        <fullName evidence="3">PEA3-type ETS-domain transcription factor N-terminal domain-containing protein</fullName>
    </recommendedName>
</protein>
<dbReference type="InterPro" id="IPR006715">
    <property type="entry name" value="ETS_PEA3_N"/>
</dbReference>
<feature type="domain" description="PEA3-type ETS-domain transcription factor N-terminal" evidence="3">
    <location>
        <begin position="17"/>
        <end position="89"/>
    </location>
</feature>
<sequence length="89" mass="9937">VSSAAFRALSAIPTVRWPLSDTVPPAGPRPPYQRQMSEPLVPMPPQGFKKEMVDPCYNEQGVQNMGPPRAPLFHQMSIKQEPRDFGFDS</sequence>
<accession>A0ABD0QWU0</accession>
<dbReference type="EMBL" id="JAMKFB020000006">
    <property type="protein sequence ID" value="KAL0190702.1"/>
    <property type="molecule type" value="Genomic_DNA"/>
</dbReference>
<evidence type="ECO:0000313" key="4">
    <source>
        <dbReference type="EMBL" id="KAL0190702.1"/>
    </source>
</evidence>
<name>A0ABD0QWU0_CIRMR</name>
<feature type="region of interest" description="Disordered" evidence="2">
    <location>
        <begin position="17"/>
        <end position="49"/>
    </location>
</feature>